<name>A0AC61L3C4_9EURY</name>
<reference evidence="1" key="1">
    <citation type="submission" date="2018-01" db="EMBL/GenBank/DDBJ databases">
        <authorList>
            <person name="Krukenberg V."/>
        </authorList>
    </citation>
    <scope>NUCLEOTIDE SEQUENCE</scope>
    <source>
        <strain evidence="1">E20ANME2</strain>
    </source>
</reference>
<accession>A0AC61L3C4</accession>
<proteinExistence type="predicted"/>
<comment type="caution">
    <text evidence="1">The sequence shown here is derived from an EMBL/GenBank/DDBJ whole genome shotgun (WGS) entry which is preliminary data.</text>
</comment>
<dbReference type="EMBL" id="PQXF01000012">
    <property type="protein sequence ID" value="PXF60735.1"/>
    <property type="molecule type" value="Genomic_DNA"/>
</dbReference>
<gene>
    <name evidence="1" type="ORF">C4B59_07860</name>
</gene>
<sequence length="85" mass="9551">MHAEMTSLFGLNVYTDKGLYVGNVNDVVIETADRLVTGLALTKVNQEMFNVSREGVILPYRWVLAIGDIVLVKQVNQLAKKDERE</sequence>
<evidence type="ECO:0000313" key="1">
    <source>
        <dbReference type="EMBL" id="PXF60735.1"/>
    </source>
</evidence>
<evidence type="ECO:0000313" key="2">
    <source>
        <dbReference type="Proteomes" id="UP000248329"/>
    </source>
</evidence>
<organism evidence="1 2">
    <name type="scientific">Candidatus Methanogaster sp</name>
    <dbReference type="NCBI Taxonomy" id="3386292"/>
    <lineage>
        <taxon>Archaea</taxon>
        <taxon>Methanobacteriati</taxon>
        <taxon>Methanobacteriota</taxon>
        <taxon>Stenosarchaea group</taxon>
        <taxon>Methanomicrobia</taxon>
        <taxon>Methanosarcinales</taxon>
        <taxon>ANME-2 cluster</taxon>
        <taxon>Candidatus Methanogasteraceae</taxon>
        <taxon>Candidatus Methanogaster</taxon>
    </lineage>
</organism>
<dbReference type="Proteomes" id="UP000248329">
    <property type="component" value="Unassembled WGS sequence"/>
</dbReference>
<protein>
    <submittedName>
        <fullName evidence="1">Photosystem reaction center subunit H</fullName>
    </submittedName>
</protein>